<dbReference type="PANTHER" id="PTHR42985">
    <property type="entry name" value="SODIUM-COUPLED MONOCARBOXYLATE TRANSPORTER"/>
    <property type="match status" value="1"/>
</dbReference>
<keyword evidence="3" id="KW-0813">Transport</keyword>
<evidence type="ECO:0000313" key="13">
    <source>
        <dbReference type="EMBL" id="GDY30636.1"/>
    </source>
</evidence>
<proteinExistence type="inferred from homology"/>
<protein>
    <submittedName>
        <fullName evidence="13">Sodium:solute symporter</fullName>
    </submittedName>
</protein>
<evidence type="ECO:0000256" key="12">
    <source>
        <dbReference type="SAM" id="Phobius"/>
    </source>
</evidence>
<comment type="caution">
    <text evidence="13">The sequence shown here is derived from an EMBL/GenBank/DDBJ whole genome shotgun (WGS) entry which is preliminary data.</text>
</comment>
<dbReference type="EMBL" id="BJFL01000008">
    <property type="protein sequence ID" value="GDY30636.1"/>
    <property type="molecule type" value="Genomic_DNA"/>
</dbReference>
<feature type="transmembrane region" description="Helical" evidence="12">
    <location>
        <begin position="371"/>
        <end position="394"/>
    </location>
</feature>
<keyword evidence="14" id="KW-1185">Reference proteome</keyword>
<evidence type="ECO:0000256" key="8">
    <source>
        <dbReference type="ARBA" id="ARBA00023065"/>
    </source>
</evidence>
<feature type="transmembrane region" description="Helical" evidence="12">
    <location>
        <begin position="153"/>
        <end position="172"/>
    </location>
</feature>
<evidence type="ECO:0000256" key="11">
    <source>
        <dbReference type="RuleBase" id="RU362091"/>
    </source>
</evidence>
<evidence type="ECO:0000313" key="14">
    <source>
        <dbReference type="Proteomes" id="UP000298860"/>
    </source>
</evidence>
<keyword evidence="9 12" id="KW-0472">Membrane</keyword>
<feature type="transmembrane region" description="Helical" evidence="12">
    <location>
        <begin position="317"/>
        <end position="350"/>
    </location>
</feature>
<dbReference type="InterPro" id="IPR001734">
    <property type="entry name" value="Na/solute_symporter"/>
</dbReference>
<evidence type="ECO:0000256" key="3">
    <source>
        <dbReference type="ARBA" id="ARBA00022448"/>
    </source>
</evidence>
<dbReference type="Pfam" id="PF00474">
    <property type="entry name" value="SSF"/>
    <property type="match status" value="1"/>
</dbReference>
<gene>
    <name evidence="13" type="ORF">GTS_22690</name>
</gene>
<keyword evidence="4" id="KW-1003">Cell membrane</keyword>
<evidence type="ECO:0000256" key="10">
    <source>
        <dbReference type="ARBA" id="ARBA00023201"/>
    </source>
</evidence>
<dbReference type="PANTHER" id="PTHR42985:SF47">
    <property type="entry name" value="INTEGRAL MEMBRANE TRANSPORT PROTEIN"/>
    <property type="match status" value="1"/>
</dbReference>
<evidence type="ECO:0000256" key="6">
    <source>
        <dbReference type="ARBA" id="ARBA00022989"/>
    </source>
</evidence>
<keyword evidence="7" id="KW-0915">Sodium</keyword>
<evidence type="ECO:0000256" key="4">
    <source>
        <dbReference type="ARBA" id="ARBA00022475"/>
    </source>
</evidence>
<reference evidence="14" key="1">
    <citation type="submission" date="2019-04" db="EMBL/GenBank/DDBJ databases">
        <title>Draft genome sequence of Pseudonocardiaceae bacterium SL3-2-4.</title>
        <authorList>
            <person name="Ningsih F."/>
            <person name="Yokota A."/>
            <person name="Sakai Y."/>
            <person name="Nanatani K."/>
            <person name="Yabe S."/>
            <person name="Oetari A."/>
            <person name="Sjamsuridzal W."/>
        </authorList>
    </citation>
    <scope>NUCLEOTIDE SEQUENCE [LARGE SCALE GENOMIC DNA]</scope>
    <source>
        <strain evidence="14">SL3-2-4</strain>
    </source>
</reference>
<evidence type="ECO:0000256" key="7">
    <source>
        <dbReference type="ARBA" id="ARBA00023053"/>
    </source>
</evidence>
<feature type="transmembrane region" description="Helical" evidence="12">
    <location>
        <begin position="433"/>
        <end position="453"/>
    </location>
</feature>
<keyword evidence="5 12" id="KW-0812">Transmembrane</keyword>
<evidence type="ECO:0000256" key="5">
    <source>
        <dbReference type="ARBA" id="ARBA00022692"/>
    </source>
</evidence>
<feature type="transmembrane region" description="Helical" evidence="12">
    <location>
        <begin position="465"/>
        <end position="485"/>
    </location>
</feature>
<feature type="transmembrane region" description="Helical" evidence="12">
    <location>
        <begin position="6"/>
        <end position="24"/>
    </location>
</feature>
<dbReference type="GO" id="GO:0006814">
    <property type="term" value="P:sodium ion transport"/>
    <property type="evidence" value="ECO:0007669"/>
    <property type="project" value="UniProtKB-KW"/>
</dbReference>
<name>A0A4D4J7Z1_9PSEU</name>
<dbReference type="InterPro" id="IPR051163">
    <property type="entry name" value="Sodium:Solute_Symporter_SSF"/>
</dbReference>
<dbReference type="InterPro" id="IPR038377">
    <property type="entry name" value="Na/Glc_symporter_sf"/>
</dbReference>
<dbReference type="Proteomes" id="UP000298860">
    <property type="component" value="Unassembled WGS sequence"/>
</dbReference>
<dbReference type="GO" id="GO:0005886">
    <property type="term" value="C:plasma membrane"/>
    <property type="evidence" value="ECO:0007669"/>
    <property type="project" value="UniProtKB-SubCell"/>
</dbReference>
<feature type="transmembrane region" description="Helical" evidence="12">
    <location>
        <begin position="179"/>
        <end position="201"/>
    </location>
</feature>
<dbReference type="AlphaFoldDB" id="A0A4D4J7Z1"/>
<evidence type="ECO:0000256" key="2">
    <source>
        <dbReference type="ARBA" id="ARBA00006434"/>
    </source>
</evidence>
<accession>A0A4D4J7Z1</accession>
<feature type="transmembrane region" description="Helical" evidence="12">
    <location>
        <begin position="400"/>
        <end position="426"/>
    </location>
</feature>
<sequence>MHPVDLVIIVAYLLTMPALGVLLGRRQRSASDYFVGERSLPWPAVCLSVVATETSTLTVISTPGLVWGGGFTFLQLALGYIVGRTIAAVLLLPRYFSGDLVTAYAYLGQRFGSVLQGTASVAFVVTRLLAEGVRLFAGAIPIKAILDGFGVHAAYWQIVVGLTALTVVYAYVGGIRSVVWVDVIQLSLYLGGAVVAAVVLLGKLPADWAHTAAGAGRFRFVDLASHLLTNPYTLVTGVIGGAVFSMASHGADQLIVQRLLACRSLRDGRRALIGSGILVFVQFGLFLLVGAMLWVFYGGASPKAMGLSSTDDVFPRFIVGQLPVGVAGLLIAGVLASTMGALASALNALSSSTVTDLYQRFTRRALPDRHVLRYGRLWTLVWAAVFVGFASLFSSTRDPVIVLGLGITGYTYGALLGSFLLGLFVARASQVDALIAFLATVAVMAVVILGVRLPGPNGASAALAFPWYPALGALVSLVVGGALALRHRGTPSPVETPAKAETAA</sequence>
<comment type="subcellular location">
    <subcellularLocation>
        <location evidence="1">Cell membrane</location>
        <topology evidence="1">Multi-pass membrane protein</topology>
    </subcellularLocation>
</comment>
<feature type="transmembrane region" description="Helical" evidence="12">
    <location>
        <begin position="232"/>
        <end position="251"/>
    </location>
</feature>
<organism evidence="13 14">
    <name type="scientific">Gandjariella thermophila</name>
    <dbReference type="NCBI Taxonomy" id="1931992"/>
    <lineage>
        <taxon>Bacteria</taxon>
        <taxon>Bacillati</taxon>
        <taxon>Actinomycetota</taxon>
        <taxon>Actinomycetes</taxon>
        <taxon>Pseudonocardiales</taxon>
        <taxon>Pseudonocardiaceae</taxon>
        <taxon>Gandjariella</taxon>
    </lineage>
</organism>
<dbReference type="OrthoDB" id="9814523at2"/>
<evidence type="ECO:0000256" key="1">
    <source>
        <dbReference type="ARBA" id="ARBA00004651"/>
    </source>
</evidence>
<keyword evidence="6 12" id="KW-1133">Transmembrane helix</keyword>
<keyword evidence="8" id="KW-0406">Ion transport</keyword>
<dbReference type="Gene3D" id="1.20.1730.10">
    <property type="entry name" value="Sodium/glucose cotransporter"/>
    <property type="match status" value="1"/>
</dbReference>
<dbReference type="RefSeq" id="WP_137813734.1">
    <property type="nucleotide sequence ID" value="NZ_BJFL01000008.1"/>
</dbReference>
<dbReference type="NCBIfam" id="TIGR00813">
    <property type="entry name" value="sss"/>
    <property type="match status" value="1"/>
</dbReference>
<keyword evidence="10" id="KW-0739">Sodium transport</keyword>
<evidence type="ECO:0000256" key="9">
    <source>
        <dbReference type="ARBA" id="ARBA00023136"/>
    </source>
</evidence>
<feature type="transmembrane region" description="Helical" evidence="12">
    <location>
        <begin position="73"/>
        <end position="92"/>
    </location>
</feature>
<feature type="transmembrane region" description="Helical" evidence="12">
    <location>
        <begin position="113"/>
        <end position="133"/>
    </location>
</feature>
<dbReference type="PROSITE" id="PS50283">
    <property type="entry name" value="NA_SOLUT_SYMP_3"/>
    <property type="match status" value="1"/>
</dbReference>
<dbReference type="GO" id="GO:0015293">
    <property type="term" value="F:symporter activity"/>
    <property type="evidence" value="ECO:0007669"/>
    <property type="project" value="TreeGrafter"/>
</dbReference>
<feature type="transmembrane region" description="Helical" evidence="12">
    <location>
        <begin position="272"/>
        <end position="297"/>
    </location>
</feature>
<feature type="transmembrane region" description="Helical" evidence="12">
    <location>
        <begin position="45"/>
        <end position="67"/>
    </location>
</feature>
<comment type="similarity">
    <text evidence="2 11">Belongs to the sodium:solute symporter (SSF) (TC 2.A.21) family.</text>
</comment>
<dbReference type="CDD" id="cd11493">
    <property type="entry name" value="SLC5sbd_NIS-like_u1"/>
    <property type="match status" value="1"/>
</dbReference>